<evidence type="ECO:0000256" key="6">
    <source>
        <dbReference type="ARBA" id="ARBA00023004"/>
    </source>
</evidence>
<dbReference type="Pfam" id="PF13640">
    <property type="entry name" value="2OG-FeII_Oxy_3"/>
    <property type="match status" value="1"/>
</dbReference>
<dbReference type="PANTHER" id="PTHR10869">
    <property type="entry name" value="PROLYL 4-HYDROXYLASE ALPHA SUBUNIT"/>
    <property type="match status" value="1"/>
</dbReference>
<evidence type="ECO:0000256" key="1">
    <source>
        <dbReference type="ARBA" id="ARBA00001961"/>
    </source>
</evidence>
<keyword evidence="5" id="KW-0560">Oxidoreductase</keyword>
<dbReference type="Proteomes" id="UP001497602">
    <property type="component" value="Unassembled WGS sequence"/>
</dbReference>
<name>A0ABM9PSI5_9FLAO</name>
<evidence type="ECO:0000256" key="3">
    <source>
        <dbReference type="ARBA" id="ARBA00022896"/>
    </source>
</evidence>
<reference evidence="8 9" key="1">
    <citation type="submission" date="2024-05" db="EMBL/GenBank/DDBJ databases">
        <authorList>
            <person name="Duchaud E."/>
        </authorList>
    </citation>
    <scope>NUCLEOTIDE SEQUENCE [LARGE SCALE GENOMIC DNA]</scope>
    <source>
        <strain evidence="8">Ena-SAMPLE-TAB-13-05-2024-13:56:06:370-140305</strain>
    </source>
</reference>
<proteinExistence type="predicted"/>
<dbReference type="PANTHER" id="PTHR10869:SF236">
    <property type="entry name" value="PROLYL 4-HYDROXYLASE ALPHA SUBUNIT DOMAIN-CONTAINING PROTEIN"/>
    <property type="match status" value="1"/>
</dbReference>
<dbReference type="InterPro" id="IPR044862">
    <property type="entry name" value="Pro_4_hyd_alph_FE2OG_OXY"/>
</dbReference>
<dbReference type="RefSeq" id="WP_348740391.1">
    <property type="nucleotide sequence ID" value="NZ_CAXJRC010000046.1"/>
</dbReference>
<dbReference type="SMART" id="SM00702">
    <property type="entry name" value="P4Hc"/>
    <property type="match status" value="1"/>
</dbReference>
<keyword evidence="4" id="KW-0223">Dioxygenase</keyword>
<sequence length="182" mass="21662">MKKITVHPDIFLIENFLSDEECQKYLSIFQHKEFEEAKISIHGNQVMNKGVRNNDRHIFFDEKLAVELWERIAEFTPEKVSFYKAIGLNEMFRVYKYSKGQRFKMHIDGSYQRNFSESSLFSFLIYLNDNFEGGETEFRKLHTITPQKGTALVFKHKLKHEGKEVTTGIKYVLRTDIMYKRT</sequence>
<feature type="domain" description="Fe2OG dioxygenase" evidence="7">
    <location>
        <begin position="87"/>
        <end position="179"/>
    </location>
</feature>
<evidence type="ECO:0000313" key="9">
    <source>
        <dbReference type="Proteomes" id="UP001497602"/>
    </source>
</evidence>
<evidence type="ECO:0000256" key="2">
    <source>
        <dbReference type="ARBA" id="ARBA00022723"/>
    </source>
</evidence>
<keyword evidence="3" id="KW-0847">Vitamin C</keyword>
<keyword evidence="6" id="KW-0408">Iron</keyword>
<organism evidence="8 9">
    <name type="scientific">Tenacibaculum vairaonense</name>
    <dbReference type="NCBI Taxonomy" id="3137860"/>
    <lineage>
        <taxon>Bacteria</taxon>
        <taxon>Pseudomonadati</taxon>
        <taxon>Bacteroidota</taxon>
        <taxon>Flavobacteriia</taxon>
        <taxon>Flavobacteriales</taxon>
        <taxon>Flavobacteriaceae</taxon>
        <taxon>Tenacibaculum</taxon>
    </lineage>
</organism>
<evidence type="ECO:0000313" key="8">
    <source>
        <dbReference type="EMBL" id="CAL2108795.1"/>
    </source>
</evidence>
<dbReference type="Gene3D" id="2.60.120.620">
    <property type="entry name" value="q2cbj1_9rhob like domain"/>
    <property type="match status" value="1"/>
</dbReference>
<comment type="cofactor">
    <cofactor evidence="1">
        <name>L-ascorbate</name>
        <dbReference type="ChEBI" id="CHEBI:38290"/>
    </cofactor>
</comment>
<dbReference type="InterPro" id="IPR006620">
    <property type="entry name" value="Pro_4_hyd_alph"/>
</dbReference>
<comment type="caution">
    <text evidence="8">The sequence shown here is derived from an EMBL/GenBank/DDBJ whole genome shotgun (WGS) entry which is preliminary data.</text>
</comment>
<evidence type="ECO:0000259" key="7">
    <source>
        <dbReference type="PROSITE" id="PS51471"/>
    </source>
</evidence>
<evidence type="ECO:0000256" key="5">
    <source>
        <dbReference type="ARBA" id="ARBA00023002"/>
    </source>
</evidence>
<evidence type="ECO:0000256" key="4">
    <source>
        <dbReference type="ARBA" id="ARBA00022964"/>
    </source>
</evidence>
<dbReference type="SUPFAM" id="SSF51197">
    <property type="entry name" value="Clavaminate synthase-like"/>
    <property type="match status" value="1"/>
</dbReference>
<dbReference type="EMBL" id="CAXJRC010000046">
    <property type="protein sequence ID" value="CAL2108795.1"/>
    <property type="molecule type" value="Genomic_DNA"/>
</dbReference>
<dbReference type="PROSITE" id="PS51471">
    <property type="entry name" value="FE2OG_OXY"/>
    <property type="match status" value="1"/>
</dbReference>
<protein>
    <submittedName>
        <fullName evidence="8">Oxidoreductase, 2OG-Fe(II) oxygenase family protein</fullName>
    </submittedName>
</protein>
<keyword evidence="9" id="KW-1185">Reference proteome</keyword>
<gene>
    <name evidence="8" type="ORF">T190115A13A_90141</name>
</gene>
<keyword evidence="2" id="KW-0479">Metal-binding</keyword>
<accession>A0ABM9PSI5</accession>
<dbReference type="InterPro" id="IPR045054">
    <property type="entry name" value="P4HA-like"/>
</dbReference>
<dbReference type="InterPro" id="IPR005123">
    <property type="entry name" value="Oxoglu/Fe-dep_dioxygenase_dom"/>
</dbReference>